<keyword evidence="1 2" id="KW-0238">DNA-binding</keyword>
<dbReference type="SUPFAM" id="SSF48498">
    <property type="entry name" value="Tetracyclin repressor-like, C-terminal domain"/>
    <property type="match status" value="1"/>
</dbReference>
<feature type="DNA-binding region" description="H-T-H motif" evidence="2">
    <location>
        <begin position="33"/>
        <end position="52"/>
    </location>
</feature>
<dbReference type="InterPro" id="IPR009057">
    <property type="entry name" value="Homeodomain-like_sf"/>
</dbReference>
<dbReference type="InterPro" id="IPR050109">
    <property type="entry name" value="HTH-type_TetR-like_transc_reg"/>
</dbReference>
<dbReference type="PRINTS" id="PR00455">
    <property type="entry name" value="HTHTETR"/>
</dbReference>
<evidence type="ECO:0000259" key="3">
    <source>
        <dbReference type="PROSITE" id="PS50977"/>
    </source>
</evidence>
<dbReference type="InterPro" id="IPR036271">
    <property type="entry name" value="Tet_transcr_reg_TetR-rel_C_sf"/>
</dbReference>
<accession>A0ABT6CBW3</accession>
<dbReference type="SUPFAM" id="SSF46689">
    <property type="entry name" value="Homeodomain-like"/>
    <property type="match status" value="1"/>
</dbReference>
<feature type="domain" description="HTH tetR-type" evidence="3">
    <location>
        <begin position="10"/>
        <end position="70"/>
    </location>
</feature>
<dbReference type="Proteomes" id="UP001528912">
    <property type="component" value="Unassembled WGS sequence"/>
</dbReference>
<dbReference type="PANTHER" id="PTHR30055:SF229">
    <property type="entry name" value="HTH-TYPE TRANSCRIPTIONAL REPRESSOR RV1474C"/>
    <property type="match status" value="1"/>
</dbReference>
<dbReference type="PROSITE" id="PS50977">
    <property type="entry name" value="HTH_TETR_2"/>
    <property type="match status" value="1"/>
</dbReference>
<comment type="caution">
    <text evidence="4">The sequence shown here is derived from an EMBL/GenBank/DDBJ whole genome shotgun (WGS) entry which is preliminary data.</text>
</comment>
<evidence type="ECO:0000256" key="1">
    <source>
        <dbReference type="ARBA" id="ARBA00023125"/>
    </source>
</evidence>
<dbReference type="RefSeq" id="WP_277193127.1">
    <property type="nucleotide sequence ID" value="NZ_JAROAV010000043.1"/>
</dbReference>
<proteinExistence type="predicted"/>
<gene>
    <name evidence="4" type="ORF">P4R38_16565</name>
</gene>
<dbReference type="InterPro" id="IPR023772">
    <property type="entry name" value="DNA-bd_HTH_TetR-type_CS"/>
</dbReference>
<keyword evidence="5" id="KW-1185">Reference proteome</keyword>
<dbReference type="Pfam" id="PF00440">
    <property type="entry name" value="TetR_N"/>
    <property type="match status" value="1"/>
</dbReference>
<dbReference type="InterPro" id="IPR001647">
    <property type="entry name" value="HTH_TetR"/>
</dbReference>
<reference evidence="4 5" key="1">
    <citation type="submission" date="2023-03" db="EMBL/GenBank/DDBJ databases">
        <title>YIM 133296 draft genome.</title>
        <authorList>
            <person name="Xiong L."/>
        </authorList>
    </citation>
    <scope>NUCLEOTIDE SEQUENCE [LARGE SCALE GENOMIC DNA]</scope>
    <source>
        <strain evidence="4 5">YIM 133296</strain>
    </source>
</reference>
<protein>
    <submittedName>
        <fullName evidence="4">TetR/AcrR family transcriptional regulator</fullName>
    </submittedName>
</protein>
<organism evidence="4 5">
    <name type="scientific">Luteipulveratus flavus</name>
    <dbReference type="NCBI Taxonomy" id="3031728"/>
    <lineage>
        <taxon>Bacteria</taxon>
        <taxon>Bacillati</taxon>
        <taxon>Actinomycetota</taxon>
        <taxon>Actinomycetes</taxon>
        <taxon>Micrococcales</taxon>
        <taxon>Dermacoccaceae</taxon>
        <taxon>Luteipulveratus</taxon>
    </lineage>
</organism>
<evidence type="ECO:0000256" key="2">
    <source>
        <dbReference type="PROSITE-ProRule" id="PRU00335"/>
    </source>
</evidence>
<dbReference type="PROSITE" id="PS01081">
    <property type="entry name" value="HTH_TETR_1"/>
    <property type="match status" value="1"/>
</dbReference>
<dbReference type="EMBL" id="JAROAV010000043">
    <property type="protein sequence ID" value="MDF8265862.1"/>
    <property type="molecule type" value="Genomic_DNA"/>
</dbReference>
<sequence>MPKVTEEHRAARRRQIMRAAWVCFARNGFHATSMADVIGESGLSAGAVYGYFRNKEDLIQQAAEATVGSIGDPVARDLAALDPPDLGRAVVIAVEHATSFLVEEGFDKSPVAVQAFGEALRSPALLALVHGAHSAIRTELTSVARRAQQQGLLAADADPEHVGAAMFGLLPGLLIQRAILGVDTQDYCDGIRALVGLPAHPAPPA</sequence>
<dbReference type="Gene3D" id="1.10.357.10">
    <property type="entry name" value="Tetracycline Repressor, domain 2"/>
    <property type="match status" value="1"/>
</dbReference>
<evidence type="ECO:0000313" key="4">
    <source>
        <dbReference type="EMBL" id="MDF8265862.1"/>
    </source>
</evidence>
<dbReference type="PANTHER" id="PTHR30055">
    <property type="entry name" value="HTH-TYPE TRANSCRIPTIONAL REGULATOR RUTR"/>
    <property type="match status" value="1"/>
</dbReference>
<name>A0ABT6CBW3_9MICO</name>
<evidence type="ECO:0000313" key="5">
    <source>
        <dbReference type="Proteomes" id="UP001528912"/>
    </source>
</evidence>